<dbReference type="AlphaFoldDB" id="A0AAD6Y7Z9"/>
<comment type="caution">
    <text evidence="1">The sequence shown here is derived from an EMBL/GenBank/DDBJ whole genome shotgun (WGS) entry which is preliminary data.</text>
</comment>
<accession>A0AAD6Y7Z9</accession>
<gene>
    <name evidence="1" type="ORF">GGX14DRAFT_323885</name>
</gene>
<evidence type="ECO:0000313" key="2">
    <source>
        <dbReference type="Proteomes" id="UP001219525"/>
    </source>
</evidence>
<dbReference type="SUPFAM" id="SSF53098">
    <property type="entry name" value="Ribonuclease H-like"/>
    <property type="match status" value="1"/>
</dbReference>
<name>A0AAD6Y7Z9_9AGAR</name>
<feature type="non-terminal residue" evidence="1">
    <location>
        <position position="153"/>
    </location>
</feature>
<sequence length="153" mass="17614">QIRASSLRRQYFSEVLNALEMKDLQLLRDVDVRWSSTLLMVDRAILLRAAIDKFLSTPDFSELEKYKLNSAEWAALDVFRDILSVPHAFQQKLSAESTPMLCEALPAFRGMIKAWEAKQVKYPELSDIIQSGIDKLESYQNRLEDIPAYVFAI</sequence>
<feature type="non-terminal residue" evidence="1">
    <location>
        <position position="1"/>
    </location>
</feature>
<dbReference type="InterPro" id="IPR012337">
    <property type="entry name" value="RNaseH-like_sf"/>
</dbReference>
<evidence type="ECO:0000313" key="1">
    <source>
        <dbReference type="EMBL" id="KAJ7204440.1"/>
    </source>
</evidence>
<keyword evidence="2" id="KW-1185">Reference proteome</keyword>
<reference evidence="1" key="1">
    <citation type="submission" date="2023-03" db="EMBL/GenBank/DDBJ databases">
        <title>Massive genome expansion in bonnet fungi (Mycena s.s.) driven by repeated elements and novel gene families across ecological guilds.</title>
        <authorList>
            <consortium name="Lawrence Berkeley National Laboratory"/>
            <person name="Harder C.B."/>
            <person name="Miyauchi S."/>
            <person name="Viragh M."/>
            <person name="Kuo A."/>
            <person name="Thoen E."/>
            <person name="Andreopoulos B."/>
            <person name="Lu D."/>
            <person name="Skrede I."/>
            <person name="Drula E."/>
            <person name="Henrissat B."/>
            <person name="Morin E."/>
            <person name="Kohler A."/>
            <person name="Barry K."/>
            <person name="LaButti K."/>
            <person name="Morin E."/>
            <person name="Salamov A."/>
            <person name="Lipzen A."/>
            <person name="Mereny Z."/>
            <person name="Hegedus B."/>
            <person name="Baldrian P."/>
            <person name="Stursova M."/>
            <person name="Weitz H."/>
            <person name="Taylor A."/>
            <person name="Grigoriev I.V."/>
            <person name="Nagy L.G."/>
            <person name="Martin F."/>
            <person name="Kauserud H."/>
        </authorList>
    </citation>
    <scope>NUCLEOTIDE SEQUENCE</scope>
    <source>
        <strain evidence="1">9144</strain>
    </source>
</reference>
<dbReference type="EMBL" id="JARJCW010000047">
    <property type="protein sequence ID" value="KAJ7204440.1"/>
    <property type="molecule type" value="Genomic_DNA"/>
</dbReference>
<proteinExistence type="predicted"/>
<organism evidence="1 2">
    <name type="scientific">Mycena pura</name>
    <dbReference type="NCBI Taxonomy" id="153505"/>
    <lineage>
        <taxon>Eukaryota</taxon>
        <taxon>Fungi</taxon>
        <taxon>Dikarya</taxon>
        <taxon>Basidiomycota</taxon>
        <taxon>Agaricomycotina</taxon>
        <taxon>Agaricomycetes</taxon>
        <taxon>Agaricomycetidae</taxon>
        <taxon>Agaricales</taxon>
        <taxon>Marasmiineae</taxon>
        <taxon>Mycenaceae</taxon>
        <taxon>Mycena</taxon>
    </lineage>
</organism>
<dbReference type="Proteomes" id="UP001219525">
    <property type="component" value="Unassembled WGS sequence"/>
</dbReference>
<protein>
    <submittedName>
        <fullName evidence="1">Uncharacterized protein</fullName>
    </submittedName>
</protein>